<feature type="transmembrane region" description="Helical" evidence="1">
    <location>
        <begin position="41"/>
        <end position="62"/>
    </location>
</feature>
<feature type="transmembrane region" description="Helical" evidence="1">
    <location>
        <begin position="207"/>
        <end position="233"/>
    </location>
</feature>
<dbReference type="PANTHER" id="PTHR30199:SF0">
    <property type="entry name" value="INNER MEMBRANE PROTEIN YDCO"/>
    <property type="match status" value="1"/>
</dbReference>
<feature type="transmembrane region" description="Helical" evidence="1">
    <location>
        <begin position="245"/>
        <end position="268"/>
    </location>
</feature>
<dbReference type="Proteomes" id="UP001162802">
    <property type="component" value="Unassembled WGS sequence"/>
</dbReference>
<feature type="transmembrane region" description="Helical" evidence="1">
    <location>
        <begin position="69"/>
        <end position="87"/>
    </location>
</feature>
<feature type="transmembrane region" description="Helical" evidence="1">
    <location>
        <begin position="119"/>
        <end position="137"/>
    </location>
</feature>
<feature type="transmembrane region" description="Helical" evidence="1">
    <location>
        <begin position="288"/>
        <end position="311"/>
    </location>
</feature>
<keyword evidence="1" id="KW-0472">Membrane</keyword>
<dbReference type="PANTHER" id="PTHR30199">
    <property type="entry name" value="MFS FAMILY TRANSPORTER, PREDICTED SUBSTRATE BENZOATE"/>
    <property type="match status" value="1"/>
</dbReference>
<dbReference type="EMBL" id="JALHAT010000012">
    <property type="protein sequence ID" value="MCJ1960906.1"/>
    <property type="molecule type" value="Genomic_DNA"/>
</dbReference>
<dbReference type="NCBIfam" id="TIGR00843">
    <property type="entry name" value="benE"/>
    <property type="match status" value="1"/>
</dbReference>
<evidence type="ECO:0000313" key="3">
    <source>
        <dbReference type="Proteomes" id="UP001162802"/>
    </source>
</evidence>
<gene>
    <name evidence="2" type="ORF">MTR65_09465</name>
</gene>
<accession>A0ABT0ACI4</accession>
<reference evidence="2" key="1">
    <citation type="submission" date="2022-03" db="EMBL/GenBank/DDBJ databases">
        <title>Identification of a novel bacterium isolated from mangrove sediments.</title>
        <authorList>
            <person name="Pan X."/>
        </authorList>
    </citation>
    <scope>NUCLEOTIDE SEQUENCE</scope>
    <source>
        <strain evidence="2">B2637</strain>
    </source>
</reference>
<evidence type="ECO:0000313" key="2">
    <source>
        <dbReference type="EMBL" id="MCJ1960906.1"/>
    </source>
</evidence>
<feature type="transmembrane region" description="Helical" evidence="1">
    <location>
        <begin position="318"/>
        <end position="340"/>
    </location>
</feature>
<feature type="transmembrane region" description="Helical" evidence="1">
    <location>
        <begin position="143"/>
        <end position="160"/>
    </location>
</feature>
<name>A0ABT0ACI4_9SPHN</name>
<keyword evidence="3" id="KW-1185">Reference proteome</keyword>
<feature type="transmembrane region" description="Helical" evidence="1">
    <location>
        <begin position="167"/>
        <end position="187"/>
    </location>
</feature>
<keyword evidence="1" id="KW-0812">Transmembrane</keyword>
<comment type="caution">
    <text evidence="2">The sequence shown here is derived from an EMBL/GenBank/DDBJ whole genome shotgun (WGS) entry which is preliminary data.</text>
</comment>
<feature type="transmembrane region" description="Helical" evidence="1">
    <location>
        <begin position="93"/>
        <end position="112"/>
    </location>
</feature>
<dbReference type="InterPro" id="IPR004711">
    <property type="entry name" value="Benzoate_Transporter"/>
</dbReference>
<feature type="transmembrane region" description="Helical" evidence="1">
    <location>
        <begin position="360"/>
        <end position="381"/>
    </location>
</feature>
<sequence length="408" mass="41817">MPLRHLTWLPTILAGIIATTISYAGPLVIVFQASAGLEQPLVASWVWAISIGSGVLGIVLSLRWKVPIVIAWSAPGSALLVTMLPQTDFATAIGAYIVANVAVFLVGISGAFDQLTRRLPPAITAAMLAGILFRFVIDMVGTLPEAPLTVVAMMGAFFAGRVVSPRYAVVAVLVVGVTLCALTGSLSGTIATPSLTLPVWTTPRFDLAAAANIAVPLAVVALTGQFLPGIAVLRTAGFEHPPARPLISASAITSVVLAPFGCHGLNLAALTAAICLGEEAHPEKEKRYVAGVAGGVTYLVFGAFASTVLALFALLPEFLIAALAGLALFPVVAGSLSAALKAEDGRDGALVTFAVSASGLTLFGLGAALWGLVFGIAVHLLQTFALHRRPLAPTAPRPASDTSARQPG</sequence>
<feature type="transmembrane region" description="Helical" evidence="1">
    <location>
        <begin position="12"/>
        <end position="35"/>
    </location>
</feature>
<organism evidence="2 3">
    <name type="scientific">Novosphingobium mangrovi</name>
    <name type="common">ex Hu et al. 2023</name>
    <dbReference type="NCBI Taxonomy" id="2930094"/>
    <lineage>
        <taxon>Bacteria</taxon>
        <taxon>Pseudomonadati</taxon>
        <taxon>Pseudomonadota</taxon>
        <taxon>Alphaproteobacteria</taxon>
        <taxon>Sphingomonadales</taxon>
        <taxon>Sphingomonadaceae</taxon>
        <taxon>Novosphingobium</taxon>
    </lineage>
</organism>
<dbReference type="Pfam" id="PF03594">
    <property type="entry name" value="BenE"/>
    <property type="match status" value="1"/>
</dbReference>
<dbReference type="RefSeq" id="WP_243799467.1">
    <property type="nucleotide sequence ID" value="NZ_JALHAT010000012.1"/>
</dbReference>
<evidence type="ECO:0000256" key="1">
    <source>
        <dbReference type="SAM" id="Phobius"/>
    </source>
</evidence>
<protein>
    <submittedName>
        <fullName evidence="2">Benzoate/H(+) symporter BenE family transporter</fullName>
    </submittedName>
</protein>
<keyword evidence="1" id="KW-1133">Transmembrane helix</keyword>
<proteinExistence type="predicted"/>